<sequence length="358" mass="39160">MSIVAQTHPYVVGVDTHARKHVYTILAATGALVDAAEFPNTSAGIARAIAWVARRTDADADVLWVIEGAASYGAALTAAVISDGYPVAEAPHMDAKSRYGIGKSDSLDSHRIATTTLSLPVDKLRRPRLNEGIRQAVRILVTARSAMAHDQNRAINALTALVRSNELGIDARATLNRAQIAQIGSWRRRNEELSRSIARAEAIRLAKHVLALETQLADNHHQLAELIQLSEAAPLVEEPGIGVITAAKCLTVWSHHGRIRTEAEFASIAGVNPIPASSGNTTRHRLNRGGVRSLNSALHMVAITKMTTDPETRDYVAKRRTEGKTDREIRRCLKRYIARRIFRTLNTQATKNQPARQT</sequence>
<reference evidence="3" key="2">
    <citation type="submission" date="2021-09" db="EMBL/GenBank/DDBJ databases">
        <authorList>
            <person name="Gilroy R."/>
        </authorList>
    </citation>
    <scope>NUCLEOTIDE SEQUENCE</scope>
    <source>
        <strain evidence="3">ChiHjej13B12-14962</strain>
    </source>
</reference>
<dbReference type="InterPro" id="IPR003346">
    <property type="entry name" value="Transposase_20"/>
</dbReference>
<dbReference type="InterPro" id="IPR002525">
    <property type="entry name" value="Transp_IS110-like_N"/>
</dbReference>
<protein>
    <submittedName>
        <fullName evidence="3">IS110 family transposase</fullName>
    </submittedName>
</protein>
<comment type="caution">
    <text evidence="3">The sequence shown here is derived from an EMBL/GenBank/DDBJ whole genome shotgun (WGS) entry which is preliminary data.</text>
</comment>
<evidence type="ECO:0000313" key="3">
    <source>
        <dbReference type="EMBL" id="HJF14146.1"/>
    </source>
</evidence>
<dbReference type="PANTHER" id="PTHR33055:SF16">
    <property type="entry name" value="TRANSPOSASE FOR INSERTION SEQUENCE ELEMENT IS1547"/>
    <property type="match status" value="1"/>
</dbReference>
<dbReference type="GO" id="GO:0003677">
    <property type="term" value="F:DNA binding"/>
    <property type="evidence" value="ECO:0007669"/>
    <property type="project" value="InterPro"/>
</dbReference>
<proteinExistence type="predicted"/>
<dbReference type="Proteomes" id="UP000703315">
    <property type="component" value="Unassembled WGS sequence"/>
</dbReference>
<dbReference type="NCBIfam" id="NF033542">
    <property type="entry name" value="transpos_IS110"/>
    <property type="match status" value="1"/>
</dbReference>
<accession>A0A921FMG3</accession>
<dbReference type="RefSeq" id="WP_303903812.1">
    <property type="nucleotide sequence ID" value="NZ_DYXC01000062.1"/>
</dbReference>
<name>A0A921FMG3_9MICC</name>
<evidence type="ECO:0000313" key="4">
    <source>
        <dbReference type="Proteomes" id="UP000703315"/>
    </source>
</evidence>
<dbReference type="EMBL" id="DYXC01000062">
    <property type="protein sequence ID" value="HJF14146.1"/>
    <property type="molecule type" value="Genomic_DNA"/>
</dbReference>
<reference evidence="3" key="1">
    <citation type="journal article" date="2021" name="PeerJ">
        <title>Extensive microbial diversity within the chicken gut microbiome revealed by metagenomics and culture.</title>
        <authorList>
            <person name="Gilroy R."/>
            <person name="Ravi A."/>
            <person name="Getino M."/>
            <person name="Pursley I."/>
            <person name="Horton D.L."/>
            <person name="Alikhan N.F."/>
            <person name="Baker D."/>
            <person name="Gharbi K."/>
            <person name="Hall N."/>
            <person name="Watson M."/>
            <person name="Adriaenssens E.M."/>
            <person name="Foster-Nyarko E."/>
            <person name="Jarju S."/>
            <person name="Secka A."/>
            <person name="Antonio M."/>
            <person name="Oren A."/>
            <person name="Chaudhuri R.R."/>
            <person name="La Ragione R."/>
            <person name="Hildebrand F."/>
            <person name="Pallen M.J."/>
        </authorList>
    </citation>
    <scope>NUCLEOTIDE SEQUENCE</scope>
    <source>
        <strain evidence="3">ChiHjej13B12-14962</strain>
    </source>
</reference>
<evidence type="ECO:0000259" key="2">
    <source>
        <dbReference type="Pfam" id="PF02371"/>
    </source>
</evidence>
<dbReference type="GO" id="GO:0006313">
    <property type="term" value="P:DNA transposition"/>
    <property type="evidence" value="ECO:0007669"/>
    <property type="project" value="InterPro"/>
</dbReference>
<organism evidence="3 4">
    <name type="scientific">Enteractinococcus helveticum</name>
    <dbReference type="NCBI Taxonomy" id="1837282"/>
    <lineage>
        <taxon>Bacteria</taxon>
        <taxon>Bacillati</taxon>
        <taxon>Actinomycetota</taxon>
        <taxon>Actinomycetes</taxon>
        <taxon>Micrococcales</taxon>
        <taxon>Micrococcaceae</taxon>
    </lineage>
</organism>
<dbReference type="Pfam" id="PF02371">
    <property type="entry name" value="Transposase_20"/>
    <property type="match status" value="1"/>
</dbReference>
<evidence type="ECO:0000259" key="1">
    <source>
        <dbReference type="Pfam" id="PF01548"/>
    </source>
</evidence>
<dbReference type="Pfam" id="PF01548">
    <property type="entry name" value="DEDD_Tnp_IS110"/>
    <property type="match status" value="1"/>
</dbReference>
<dbReference type="InterPro" id="IPR047650">
    <property type="entry name" value="Transpos_IS110"/>
</dbReference>
<feature type="domain" description="Transposase IS110-like N-terminal" evidence="1">
    <location>
        <begin position="12"/>
        <end position="163"/>
    </location>
</feature>
<dbReference type="PANTHER" id="PTHR33055">
    <property type="entry name" value="TRANSPOSASE FOR INSERTION SEQUENCE ELEMENT IS1111A"/>
    <property type="match status" value="1"/>
</dbReference>
<gene>
    <name evidence="3" type="ORF">K8V32_04985</name>
</gene>
<dbReference type="GO" id="GO:0004803">
    <property type="term" value="F:transposase activity"/>
    <property type="evidence" value="ECO:0007669"/>
    <property type="project" value="InterPro"/>
</dbReference>
<feature type="domain" description="Transposase IS116/IS110/IS902 C-terminal" evidence="2">
    <location>
        <begin position="237"/>
        <end position="316"/>
    </location>
</feature>
<dbReference type="AlphaFoldDB" id="A0A921FMG3"/>